<dbReference type="PRINTS" id="PR00090">
    <property type="entry name" value="RNGDIOXGNASE"/>
</dbReference>
<dbReference type="PANTHER" id="PTHR43756:SF5">
    <property type="entry name" value="CHOLINE MONOOXYGENASE, CHLOROPLASTIC"/>
    <property type="match status" value="1"/>
</dbReference>
<dbReference type="Gene3D" id="2.102.10.10">
    <property type="entry name" value="Rieske [2Fe-2S] iron-sulphur domain"/>
    <property type="match status" value="1"/>
</dbReference>
<dbReference type="PANTHER" id="PTHR43756">
    <property type="entry name" value="CHOLINE MONOOXYGENASE, CHLOROPLASTIC"/>
    <property type="match status" value="1"/>
</dbReference>
<dbReference type="SUPFAM" id="SSF55961">
    <property type="entry name" value="Bet v1-like"/>
    <property type="match status" value="1"/>
</dbReference>
<dbReference type="InterPro" id="IPR001663">
    <property type="entry name" value="Rng_hydr_dOase-A"/>
</dbReference>
<gene>
    <name evidence="8" type="ORF">L2A60_16865</name>
</gene>
<dbReference type="PROSITE" id="PS51296">
    <property type="entry name" value="RIESKE"/>
    <property type="match status" value="1"/>
</dbReference>
<dbReference type="Pfam" id="PF00355">
    <property type="entry name" value="Rieske"/>
    <property type="match status" value="1"/>
</dbReference>
<keyword evidence="4" id="KW-0560">Oxidoreductase</keyword>
<evidence type="ECO:0000256" key="2">
    <source>
        <dbReference type="ARBA" id="ARBA00022714"/>
    </source>
</evidence>
<reference evidence="8 9" key="1">
    <citation type="submission" date="2022-01" db="EMBL/GenBank/DDBJ databases">
        <authorList>
            <person name="Won M."/>
            <person name="Kim S.-J."/>
            <person name="Kwon S.-W."/>
        </authorList>
    </citation>
    <scope>NUCLEOTIDE SEQUENCE [LARGE SCALE GENOMIC DNA]</scope>
    <source>
        <strain evidence="8 9">KCTC 23505</strain>
    </source>
</reference>
<keyword evidence="3" id="KW-0479">Metal-binding</keyword>
<comment type="caution">
    <text evidence="8">The sequence shown here is derived from an EMBL/GenBank/DDBJ whole genome shotgun (WGS) entry which is preliminary data.</text>
</comment>
<dbReference type="GO" id="GO:0051213">
    <property type="term" value="F:dioxygenase activity"/>
    <property type="evidence" value="ECO:0007669"/>
    <property type="project" value="UniProtKB-KW"/>
</dbReference>
<dbReference type="Gene3D" id="3.90.380.10">
    <property type="entry name" value="Naphthalene 1,2-dioxygenase Alpha Subunit, Chain A, domain 1"/>
    <property type="match status" value="2"/>
</dbReference>
<evidence type="ECO:0000256" key="1">
    <source>
        <dbReference type="ARBA" id="ARBA00001962"/>
    </source>
</evidence>
<comment type="cofactor">
    <cofactor evidence="1">
        <name>Fe cation</name>
        <dbReference type="ChEBI" id="CHEBI:24875"/>
    </cofactor>
</comment>
<evidence type="ECO:0000259" key="7">
    <source>
        <dbReference type="PROSITE" id="PS51296"/>
    </source>
</evidence>
<dbReference type="Pfam" id="PF00848">
    <property type="entry name" value="Ring_hydroxyl_A"/>
    <property type="match status" value="2"/>
</dbReference>
<keyword evidence="5" id="KW-0408">Iron</keyword>
<keyword evidence="9" id="KW-1185">Reference proteome</keyword>
<dbReference type="InterPro" id="IPR015879">
    <property type="entry name" value="Ring_hydroxy_dOase_asu_C_dom"/>
</dbReference>
<organism evidence="8 9">
    <name type="scientific">Acidiphilium iwatense</name>
    <dbReference type="NCBI Taxonomy" id="768198"/>
    <lineage>
        <taxon>Bacteria</taxon>
        <taxon>Pseudomonadati</taxon>
        <taxon>Pseudomonadota</taxon>
        <taxon>Alphaproteobacteria</taxon>
        <taxon>Acetobacterales</taxon>
        <taxon>Acidocellaceae</taxon>
        <taxon>Acidiphilium</taxon>
    </lineage>
</organism>
<evidence type="ECO:0000313" key="8">
    <source>
        <dbReference type="EMBL" id="MCF3948345.1"/>
    </source>
</evidence>
<accession>A0ABS9E014</accession>
<evidence type="ECO:0000256" key="5">
    <source>
        <dbReference type="ARBA" id="ARBA00023004"/>
    </source>
</evidence>
<dbReference type="Proteomes" id="UP001521209">
    <property type="component" value="Unassembled WGS sequence"/>
</dbReference>
<evidence type="ECO:0000313" key="9">
    <source>
        <dbReference type="Proteomes" id="UP001521209"/>
    </source>
</evidence>
<dbReference type="EMBL" id="JAKGBZ010000047">
    <property type="protein sequence ID" value="MCF3948345.1"/>
    <property type="molecule type" value="Genomic_DNA"/>
</dbReference>
<feature type="domain" description="Rieske" evidence="7">
    <location>
        <begin position="44"/>
        <end position="152"/>
    </location>
</feature>
<keyword evidence="8" id="KW-0223">Dioxygenase</keyword>
<evidence type="ECO:0000256" key="6">
    <source>
        <dbReference type="ARBA" id="ARBA00023014"/>
    </source>
</evidence>
<sequence length="365" mass="40749">MNVVEALVQDTVPAPVATLPASAYRSQAVFEQERAQIFTRQWALFTWAEQLAEPGSYVAATVAGLPVLVLRDAAGQLRGFHNVCRHRAAMLVKEGAGRFKGALVCPYHTWSYGLDGRLRRATGFGPGAETIDPCETSLFGIAVEEWRGLVFVRIAAEGPALADWLGAIVPMAAHYPLEQQHFFMMKEREIEVDWKVYGENYLECYHCRALHPGLCASLDIDRYTIDVHDSDQFFHLYGPKRDGGLTEGLYFYKFPFLMLNLYEWGSSIATVEPLAAGRMRHVNWYFFTDVSPERADANRESAEWSAQIVSEDIDMVLGVQRNLNAGIYRHGVLSPQREHAVAAFQNMARAALAGTPEAAHLRVAP</sequence>
<evidence type="ECO:0000256" key="4">
    <source>
        <dbReference type="ARBA" id="ARBA00023002"/>
    </source>
</evidence>
<dbReference type="RefSeq" id="WP_235705631.1">
    <property type="nucleotide sequence ID" value="NZ_JAKGBZ010000047.1"/>
</dbReference>
<protein>
    <submittedName>
        <fullName evidence="8">Aromatic ring-hydroxylating dioxygenase subunit alpha</fullName>
    </submittedName>
</protein>
<keyword evidence="6" id="KW-0411">Iron-sulfur</keyword>
<keyword evidence="2" id="KW-0001">2Fe-2S</keyword>
<evidence type="ECO:0000256" key="3">
    <source>
        <dbReference type="ARBA" id="ARBA00022723"/>
    </source>
</evidence>
<name>A0ABS9E014_9PROT</name>
<dbReference type="InterPro" id="IPR017941">
    <property type="entry name" value="Rieske_2Fe-2S"/>
</dbReference>
<dbReference type="SUPFAM" id="SSF50022">
    <property type="entry name" value="ISP domain"/>
    <property type="match status" value="1"/>
</dbReference>
<dbReference type="InterPro" id="IPR036922">
    <property type="entry name" value="Rieske_2Fe-2S_sf"/>
</dbReference>
<proteinExistence type="predicted"/>
<dbReference type="CDD" id="cd03469">
    <property type="entry name" value="Rieske_RO_Alpha_N"/>
    <property type="match status" value="1"/>
</dbReference>